<dbReference type="EMBL" id="JAUSSU010000021">
    <property type="protein sequence ID" value="MDQ0116561.1"/>
    <property type="molecule type" value="Genomic_DNA"/>
</dbReference>
<evidence type="ECO:0000313" key="1">
    <source>
        <dbReference type="EMBL" id="MDQ0116561.1"/>
    </source>
</evidence>
<dbReference type="Proteomes" id="UP001229346">
    <property type="component" value="Unassembled WGS sequence"/>
</dbReference>
<reference evidence="1 2" key="1">
    <citation type="submission" date="2023-07" db="EMBL/GenBank/DDBJ databases">
        <title>Sorghum-associated microbial communities from plants grown in Nebraska, USA.</title>
        <authorList>
            <person name="Schachtman D."/>
        </authorList>
    </citation>
    <scope>NUCLEOTIDE SEQUENCE [LARGE SCALE GENOMIC DNA]</scope>
    <source>
        <strain evidence="1 2">CC482</strain>
    </source>
</reference>
<sequence length="122" mass="14335">MKEIIVESLLGRMKDISIELLQLDLEEEANFDLLLLLQVEQAELRERVEKRLVDEQRAYTNSERLILAECLELEQRLLEVFNHLQGKANRELSLISNGKITRNAYQQEMTQINGYFIDNKSK</sequence>
<proteinExistence type="predicted"/>
<name>A0ABT9UC43_PAEHA</name>
<keyword evidence="2" id="KW-1185">Reference proteome</keyword>
<dbReference type="RefSeq" id="WP_307208627.1">
    <property type="nucleotide sequence ID" value="NZ_JAUSSU010000021.1"/>
</dbReference>
<comment type="caution">
    <text evidence="1">The sequence shown here is derived from an EMBL/GenBank/DDBJ whole genome shotgun (WGS) entry which is preliminary data.</text>
</comment>
<evidence type="ECO:0000313" key="2">
    <source>
        <dbReference type="Proteomes" id="UP001229346"/>
    </source>
</evidence>
<organism evidence="1 2">
    <name type="scientific">Paenibacillus harenae</name>
    <dbReference type="NCBI Taxonomy" id="306543"/>
    <lineage>
        <taxon>Bacteria</taxon>
        <taxon>Bacillati</taxon>
        <taxon>Bacillota</taxon>
        <taxon>Bacilli</taxon>
        <taxon>Bacillales</taxon>
        <taxon>Paenibacillaceae</taxon>
        <taxon>Paenibacillus</taxon>
    </lineage>
</organism>
<accession>A0ABT9UC43</accession>
<evidence type="ECO:0008006" key="3">
    <source>
        <dbReference type="Google" id="ProtNLM"/>
    </source>
</evidence>
<gene>
    <name evidence="1" type="ORF">J2T15_006042</name>
</gene>
<protein>
    <recommendedName>
        <fullName evidence="3">Flagellar protein FliT</fullName>
    </recommendedName>
</protein>